<dbReference type="Proteomes" id="UP001626550">
    <property type="component" value="Unassembled WGS sequence"/>
</dbReference>
<evidence type="ECO:0000313" key="8">
    <source>
        <dbReference type="Proteomes" id="UP001626550"/>
    </source>
</evidence>
<feature type="transmembrane region" description="Helical" evidence="6">
    <location>
        <begin position="115"/>
        <end position="138"/>
    </location>
</feature>
<comment type="caution">
    <text evidence="7">The sequence shown here is derived from an EMBL/GenBank/DDBJ whole genome shotgun (WGS) entry which is preliminary data.</text>
</comment>
<reference evidence="7 8" key="1">
    <citation type="submission" date="2024-11" db="EMBL/GenBank/DDBJ databases">
        <title>Adaptive evolution of stress response genes in parasites aligns with host niche diversity.</title>
        <authorList>
            <person name="Hahn C."/>
            <person name="Resl P."/>
        </authorList>
    </citation>
    <scope>NUCLEOTIDE SEQUENCE [LARGE SCALE GENOMIC DNA]</scope>
    <source>
        <strain evidence="7">EGGRZ-B1_66</strain>
        <tissue evidence="7">Body</tissue>
    </source>
</reference>
<dbReference type="InterPro" id="IPR042277">
    <property type="entry name" value="IST1-like"/>
</dbReference>
<sequence>MTNFPSDSCGSFARHRQDCIDPGLKEWLYSLVWAAPRIESHVPEMKSVLQLLQLKLGSDAQARSETEVNEKVKELLSNEKLAQSLIEHHLYDLPYAQKKHFQATMAYLVYILYRFLYSSHTIILPLFALLSFLLFHYLR</sequence>
<dbReference type="AlphaFoldDB" id="A0ABD2PV63"/>
<dbReference type="InterPro" id="IPR005061">
    <property type="entry name" value="Ist1"/>
</dbReference>
<comment type="function">
    <text evidence="4">ESCRT-III-like protein involved in cytokinesis, nuclear envelope reassembly and endosomal tubulation. Is required for efficient abscission during cytokinesis. Involved in recruiting VPS4A and/or VPS4B to the midbody of dividing cells. During late anaphase, involved in nuclear envelope reassembly and mitotic spindle disassembly together with the ESCRT-III complex: IST1 acts by mediating the recruitment of SPAST to the nuclear membrane, leading to microtubule severing. Recruited to the reforming nuclear envelope (NE) during anaphase by LEMD2. Regulates early endosomal tubulation together with the ESCRT-III complex by mediating the recruitment of SPAST.</text>
</comment>
<dbReference type="Pfam" id="PF03398">
    <property type="entry name" value="Ist1"/>
    <property type="match status" value="1"/>
</dbReference>
<keyword evidence="6" id="KW-0812">Transmembrane</keyword>
<dbReference type="Gene3D" id="1.20.1260.60">
    <property type="entry name" value="Vacuolar protein sorting-associated protein Ist1"/>
    <property type="match status" value="1"/>
</dbReference>
<accession>A0ABD2PV63</accession>
<evidence type="ECO:0000256" key="2">
    <source>
        <dbReference type="ARBA" id="ARBA00014513"/>
    </source>
</evidence>
<gene>
    <name evidence="7" type="ORF">Ciccas_010468</name>
</gene>
<evidence type="ECO:0000256" key="6">
    <source>
        <dbReference type="SAM" id="Phobius"/>
    </source>
</evidence>
<comment type="subunit">
    <text evidence="5">Interacts with CHMP1A, CHMP1B, VPS4A and VTA1. Interacts with SPAST, STAMBP, and USP8. May interact with VPS37B. May associate with the ESCRT-I complex. Interacts with MITD1, in competition with VSP4. Interacts with SPART (via MIT domain); leading to the recruitment of SPART to midbodies. Interacts with SPAST.</text>
</comment>
<organism evidence="7 8">
    <name type="scientific">Cichlidogyrus casuarinus</name>
    <dbReference type="NCBI Taxonomy" id="1844966"/>
    <lineage>
        <taxon>Eukaryota</taxon>
        <taxon>Metazoa</taxon>
        <taxon>Spiralia</taxon>
        <taxon>Lophotrochozoa</taxon>
        <taxon>Platyhelminthes</taxon>
        <taxon>Monogenea</taxon>
        <taxon>Monopisthocotylea</taxon>
        <taxon>Dactylogyridea</taxon>
        <taxon>Ancyrocephalidae</taxon>
        <taxon>Cichlidogyrus</taxon>
    </lineage>
</organism>
<evidence type="ECO:0000256" key="1">
    <source>
        <dbReference type="ARBA" id="ARBA00005536"/>
    </source>
</evidence>
<evidence type="ECO:0000256" key="3">
    <source>
        <dbReference type="ARBA" id="ARBA00032374"/>
    </source>
</evidence>
<keyword evidence="6" id="KW-0472">Membrane</keyword>
<dbReference type="EMBL" id="JBJKFK010002538">
    <property type="protein sequence ID" value="KAL3310953.1"/>
    <property type="molecule type" value="Genomic_DNA"/>
</dbReference>
<proteinExistence type="inferred from homology"/>
<keyword evidence="8" id="KW-1185">Reference proteome</keyword>
<keyword evidence="6" id="KW-1133">Transmembrane helix</keyword>
<evidence type="ECO:0000313" key="7">
    <source>
        <dbReference type="EMBL" id="KAL3310953.1"/>
    </source>
</evidence>
<evidence type="ECO:0000256" key="4">
    <source>
        <dbReference type="ARBA" id="ARBA00046124"/>
    </source>
</evidence>
<comment type="similarity">
    <text evidence="1">Belongs to the IST1 family.</text>
</comment>
<name>A0ABD2PV63_9PLAT</name>
<evidence type="ECO:0000256" key="5">
    <source>
        <dbReference type="ARBA" id="ARBA00046920"/>
    </source>
</evidence>
<protein>
    <recommendedName>
        <fullName evidence="2">IST1 homolog</fullName>
    </recommendedName>
    <alternativeName>
        <fullName evidence="3">Charged multivesicular body protein 8</fullName>
    </alternativeName>
</protein>